<gene>
    <name evidence="18" type="primary">copA_2</name>
    <name evidence="18" type="ORF">Mal15_57410</name>
</gene>
<dbReference type="Gene3D" id="3.30.70.100">
    <property type="match status" value="1"/>
</dbReference>
<dbReference type="Gene3D" id="2.70.150.10">
    <property type="entry name" value="Calcium-transporting ATPase, cytoplasmic transduction domain A"/>
    <property type="match status" value="1"/>
</dbReference>
<feature type="transmembrane region" description="Helical" evidence="16">
    <location>
        <begin position="182"/>
        <end position="201"/>
    </location>
</feature>
<keyword evidence="7 16" id="KW-0547">Nucleotide-binding</keyword>
<keyword evidence="19" id="KW-1185">Reference proteome</keyword>
<keyword evidence="16" id="KW-1003">Cell membrane</keyword>
<feature type="transmembrane region" description="Helical" evidence="16">
    <location>
        <begin position="365"/>
        <end position="388"/>
    </location>
</feature>
<dbReference type="PRINTS" id="PR00119">
    <property type="entry name" value="CATATPASE"/>
</dbReference>
<evidence type="ECO:0000256" key="5">
    <source>
        <dbReference type="ARBA" id="ARBA00022692"/>
    </source>
</evidence>
<keyword evidence="11 16" id="KW-1133">Transmembrane helix</keyword>
<dbReference type="SFLD" id="SFLDG00002">
    <property type="entry name" value="C1.7:_P-type_atpase_like"/>
    <property type="match status" value="1"/>
</dbReference>
<dbReference type="CDD" id="cd00371">
    <property type="entry name" value="HMA"/>
    <property type="match status" value="1"/>
</dbReference>
<proteinExistence type="inferred from homology"/>
<keyword evidence="13" id="KW-0406">Ion transport</keyword>
<dbReference type="InterPro" id="IPR027256">
    <property type="entry name" value="P-typ_ATPase_IB"/>
</dbReference>
<dbReference type="GO" id="GO:0005886">
    <property type="term" value="C:plasma membrane"/>
    <property type="evidence" value="ECO:0007669"/>
    <property type="project" value="UniProtKB-SubCell"/>
</dbReference>
<evidence type="ECO:0000256" key="3">
    <source>
        <dbReference type="ARBA" id="ARBA00012517"/>
    </source>
</evidence>
<dbReference type="NCBIfam" id="TIGR01511">
    <property type="entry name" value="ATPase-IB1_Cu"/>
    <property type="match status" value="1"/>
</dbReference>
<feature type="domain" description="HMA" evidence="17">
    <location>
        <begin position="28"/>
        <end position="94"/>
    </location>
</feature>
<evidence type="ECO:0000256" key="14">
    <source>
        <dbReference type="ARBA" id="ARBA00023136"/>
    </source>
</evidence>
<dbReference type="InterPro" id="IPR018303">
    <property type="entry name" value="ATPase_P-typ_P_site"/>
</dbReference>
<sequence length="767" mass="81976">MRVTGRSTKIYQEAIKNVSELNTADGNRRAEFNVSGMTCAGCAQSIERSLLRQPDVQSAVVNFAGGNVVINYDPAKTDEAQLADVIRQTGFQVETGDRETTEEDRRRELHATRVMWLGVALTLPLFVLSMGRDFGLWGPWAHADWVNYLMFALATPVQFYVGRTFYEGAFRSLRSRVANMDVLVTMSTSVAYAFSVAVMLLLTAGSELLGTHVYFETSATIIALVMVGHWIEGRAKTRTNGAITSLLNLQAKTARIVRDGNQVDVPIEEVVLGDHVIVRPGERIPVDGVVIAGQSVVDESMITGESMPVQKPVGSDVIGATINGDGVLTIEAQHLGAESALARIVKQVADAQATKAPIQKLADQISAVFVPIVIAVALAAFCVWFFIIGDTVVAILRMIAVLIISCPCAMGLATPLAVTVGMGRGAENGILFKSSEAIQRVGRIDHVVLDKTGTITRGEQVITDTITLSDLDAEQLIAMAGSVEWGSQHPIAAAILNEAQRLGVETSMPDDVQSTPGQGVSARWDGKQVHVGNLRFVEQHSQVDAELQDRAAGLQRQAKTVMWVACDGAIIGLIAVADTIKPESAEAIRRLHGKGIVVSMLTGDNQHTAEAVAEQVGIDDVMAEVLPGDKTKRIRDLQSRGEFTAMVGDGINDAPALAQADVGIAIGTGTDVAIEAADVTLLGGELRGVARAVHLSAMTMRNIKQNLFWAFAYNVALIPVAAGVLAGVDSAPHWLRELHPITAAMAMVGSDLVIVSNALRLRRAKVD</sequence>
<evidence type="ECO:0000256" key="1">
    <source>
        <dbReference type="ARBA" id="ARBA00004127"/>
    </source>
</evidence>
<dbReference type="CDD" id="cd02094">
    <property type="entry name" value="P-type_ATPase_Cu-like"/>
    <property type="match status" value="1"/>
</dbReference>
<dbReference type="GO" id="GO:0055070">
    <property type="term" value="P:copper ion homeostasis"/>
    <property type="evidence" value="ECO:0007669"/>
    <property type="project" value="TreeGrafter"/>
</dbReference>
<dbReference type="InterPro" id="IPR036163">
    <property type="entry name" value="HMA_dom_sf"/>
</dbReference>
<evidence type="ECO:0000256" key="10">
    <source>
        <dbReference type="ARBA" id="ARBA00022967"/>
    </source>
</evidence>
<evidence type="ECO:0000313" key="18">
    <source>
        <dbReference type="EMBL" id="QEG01663.1"/>
    </source>
</evidence>
<dbReference type="InterPro" id="IPR017969">
    <property type="entry name" value="Heavy-metal-associated_CS"/>
</dbReference>
<dbReference type="FunFam" id="3.30.70.100:FF:000001">
    <property type="entry name" value="ATPase copper transporting beta"/>
    <property type="match status" value="1"/>
</dbReference>
<dbReference type="PANTHER" id="PTHR43520:SF8">
    <property type="entry name" value="P-TYPE CU(+) TRANSPORTER"/>
    <property type="match status" value="1"/>
</dbReference>
<evidence type="ECO:0000256" key="6">
    <source>
        <dbReference type="ARBA" id="ARBA00022723"/>
    </source>
</evidence>
<dbReference type="PANTHER" id="PTHR43520">
    <property type="entry name" value="ATP7, ISOFORM B"/>
    <property type="match status" value="1"/>
</dbReference>
<feature type="transmembrane region" description="Helical" evidence="16">
    <location>
        <begin position="394"/>
        <end position="418"/>
    </location>
</feature>
<dbReference type="GO" id="GO:0012505">
    <property type="term" value="C:endomembrane system"/>
    <property type="evidence" value="ECO:0007669"/>
    <property type="project" value="UniProtKB-SubCell"/>
</dbReference>
<dbReference type="InterPro" id="IPR044492">
    <property type="entry name" value="P_typ_ATPase_HD_dom"/>
</dbReference>
<comment type="similarity">
    <text evidence="2 16">Belongs to the cation transport ATPase (P-type) (TC 3.A.3) family. Type IB subfamily.</text>
</comment>
<dbReference type="SFLD" id="SFLDF00027">
    <property type="entry name" value="p-type_atpase"/>
    <property type="match status" value="1"/>
</dbReference>
<dbReference type="EMBL" id="CP036264">
    <property type="protein sequence ID" value="QEG01663.1"/>
    <property type="molecule type" value="Genomic_DNA"/>
</dbReference>
<keyword evidence="9 16" id="KW-0067">ATP-binding</keyword>
<dbReference type="FunFam" id="3.40.50.1000:FF:000144">
    <property type="entry name" value="copper-transporting ATPase 1 isoform X2"/>
    <property type="match status" value="1"/>
</dbReference>
<comment type="catalytic activity">
    <reaction evidence="15">
        <text>Cu(+)(in) + ATP + H2O = Cu(+)(out) + ADP + phosphate + H(+)</text>
        <dbReference type="Rhea" id="RHEA:25792"/>
        <dbReference type="ChEBI" id="CHEBI:15377"/>
        <dbReference type="ChEBI" id="CHEBI:15378"/>
        <dbReference type="ChEBI" id="CHEBI:30616"/>
        <dbReference type="ChEBI" id="CHEBI:43474"/>
        <dbReference type="ChEBI" id="CHEBI:49552"/>
        <dbReference type="ChEBI" id="CHEBI:456216"/>
        <dbReference type="EC" id="7.2.2.8"/>
    </reaction>
</comment>
<dbReference type="PRINTS" id="PR00943">
    <property type="entry name" value="CUATPASE"/>
</dbReference>
<keyword evidence="12" id="KW-0186">Copper</keyword>
<dbReference type="InterPro" id="IPR023299">
    <property type="entry name" value="ATPase_P-typ_cyto_dom_N"/>
</dbReference>
<dbReference type="GO" id="GO:0005524">
    <property type="term" value="F:ATP binding"/>
    <property type="evidence" value="ECO:0007669"/>
    <property type="project" value="UniProtKB-UniRule"/>
</dbReference>
<dbReference type="SUPFAM" id="SSF56784">
    <property type="entry name" value="HAD-like"/>
    <property type="match status" value="1"/>
</dbReference>
<dbReference type="SUPFAM" id="SSF55008">
    <property type="entry name" value="HMA, heavy metal-associated domain"/>
    <property type="match status" value="1"/>
</dbReference>
<evidence type="ECO:0000256" key="4">
    <source>
        <dbReference type="ARBA" id="ARBA00022448"/>
    </source>
</evidence>
<feature type="transmembrane region" description="Helical" evidence="16">
    <location>
        <begin position="707"/>
        <end position="728"/>
    </location>
</feature>
<keyword evidence="8" id="KW-0187">Copper transport</keyword>
<dbReference type="SFLD" id="SFLDS00003">
    <property type="entry name" value="Haloacid_Dehalogenase"/>
    <property type="match status" value="1"/>
</dbReference>
<evidence type="ECO:0000256" key="2">
    <source>
        <dbReference type="ARBA" id="ARBA00006024"/>
    </source>
</evidence>
<dbReference type="KEGG" id="smam:Mal15_57410"/>
<dbReference type="InterPro" id="IPR023298">
    <property type="entry name" value="ATPase_P-typ_TM_dom_sf"/>
</dbReference>
<reference evidence="18 19" key="1">
    <citation type="submission" date="2019-02" db="EMBL/GenBank/DDBJ databases">
        <title>Planctomycetal bacteria perform biofilm scaping via a novel small molecule.</title>
        <authorList>
            <person name="Jeske O."/>
            <person name="Boedeker C."/>
            <person name="Wiegand S."/>
            <person name="Breitling P."/>
            <person name="Kallscheuer N."/>
            <person name="Jogler M."/>
            <person name="Rohde M."/>
            <person name="Petersen J."/>
            <person name="Medema M.H."/>
            <person name="Surup F."/>
            <person name="Jogler C."/>
        </authorList>
    </citation>
    <scope>NUCLEOTIDE SEQUENCE [LARGE SCALE GENOMIC DNA]</scope>
    <source>
        <strain evidence="18 19">Mal15</strain>
    </source>
</reference>
<dbReference type="PROSITE" id="PS00154">
    <property type="entry name" value="ATPASE_E1_E2"/>
    <property type="match status" value="1"/>
</dbReference>
<evidence type="ECO:0000256" key="7">
    <source>
        <dbReference type="ARBA" id="ARBA00022741"/>
    </source>
</evidence>
<dbReference type="GO" id="GO:0005507">
    <property type="term" value="F:copper ion binding"/>
    <property type="evidence" value="ECO:0007669"/>
    <property type="project" value="TreeGrafter"/>
</dbReference>
<keyword evidence="5 16" id="KW-0812">Transmembrane</keyword>
<dbReference type="Pfam" id="PF00122">
    <property type="entry name" value="E1-E2_ATPase"/>
    <property type="match status" value="1"/>
</dbReference>
<evidence type="ECO:0000256" key="12">
    <source>
        <dbReference type="ARBA" id="ARBA00023008"/>
    </source>
</evidence>
<dbReference type="Pfam" id="PF00403">
    <property type="entry name" value="HMA"/>
    <property type="match status" value="1"/>
</dbReference>
<evidence type="ECO:0000256" key="11">
    <source>
        <dbReference type="ARBA" id="ARBA00022989"/>
    </source>
</evidence>
<feature type="transmembrane region" description="Helical" evidence="16">
    <location>
        <begin position="143"/>
        <end position="161"/>
    </location>
</feature>
<comment type="subcellular location">
    <subcellularLocation>
        <location evidence="16">Cell membrane</location>
    </subcellularLocation>
    <subcellularLocation>
        <location evidence="1">Endomembrane system</location>
        <topology evidence="1">Multi-pass membrane protein</topology>
    </subcellularLocation>
</comment>
<dbReference type="Gene3D" id="3.40.1110.10">
    <property type="entry name" value="Calcium-transporting ATPase, cytoplasmic domain N"/>
    <property type="match status" value="1"/>
</dbReference>
<dbReference type="Pfam" id="PF00702">
    <property type="entry name" value="Hydrolase"/>
    <property type="match status" value="1"/>
</dbReference>
<dbReference type="GO" id="GO:0016887">
    <property type="term" value="F:ATP hydrolysis activity"/>
    <property type="evidence" value="ECO:0007669"/>
    <property type="project" value="InterPro"/>
</dbReference>
<dbReference type="InterPro" id="IPR059000">
    <property type="entry name" value="ATPase_P-type_domA"/>
</dbReference>
<dbReference type="InterPro" id="IPR006121">
    <property type="entry name" value="HMA_dom"/>
</dbReference>
<keyword evidence="14 16" id="KW-0472">Membrane</keyword>
<keyword evidence="10" id="KW-1278">Translocase</keyword>
<dbReference type="SUPFAM" id="SSF81665">
    <property type="entry name" value="Calcium ATPase, transmembrane domain M"/>
    <property type="match status" value="1"/>
</dbReference>
<feature type="transmembrane region" description="Helical" evidence="16">
    <location>
        <begin position="114"/>
        <end position="131"/>
    </location>
</feature>
<dbReference type="FunFam" id="2.70.150.10:FF:000002">
    <property type="entry name" value="Copper-transporting ATPase 1, putative"/>
    <property type="match status" value="1"/>
</dbReference>
<dbReference type="Gene3D" id="3.40.50.1000">
    <property type="entry name" value="HAD superfamily/HAD-like"/>
    <property type="match status" value="1"/>
</dbReference>
<dbReference type="GO" id="GO:0043682">
    <property type="term" value="F:P-type divalent copper transporter activity"/>
    <property type="evidence" value="ECO:0007669"/>
    <property type="project" value="TreeGrafter"/>
</dbReference>
<evidence type="ECO:0000256" key="13">
    <source>
        <dbReference type="ARBA" id="ARBA00023065"/>
    </source>
</evidence>
<dbReference type="GO" id="GO:0140581">
    <property type="term" value="F:P-type monovalent copper transporter activity"/>
    <property type="evidence" value="ECO:0007669"/>
    <property type="project" value="UniProtKB-EC"/>
</dbReference>
<organism evidence="18 19">
    <name type="scientific">Stieleria maiorica</name>
    <dbReference type="NCBI Taxonomy" id="2795974"/>
    <lineage>
        <taxon>Bacteria</taxon>
        <taxon>Pseudomonadati</taxon>
        <taxon>Planctomycetota</taxon>
        <taxon>Planctomycetia</taxon>
        <taxon>Pirellulales</taxon>
        <taxon>Pirellulaceae</taxon>
        <taxon>Stieleria</taxon>
    </lineage>
</organism>
<dbReference type="InterPro" id="IPR001757">
    <property type="entry name" value="P_typ_ATPase"/>
</dbReference>
<evidence type="ECO:0000256" key="8">
    <source>
        <dbReference type="ARBA" id="ARBA00022796"/>
    </source>
</evidence>
<dbReference type="NCBIfam" id="TIGR01494">
    <property type="entry name" value="ATPase_P-type"/>
    <property type="match status" value="1"/>
</dbReference>
<evidence type="ECO:0000256" key="15">
    <source>
        <dbReference type="ARBA" id="ARBA00049289"/>
    </source>
</evidence>
<feature type="transmembrane region" description="Helical" evidence="16">
    <location>
        <begin position="740"/>
        <end position="759"/>
    </location>
</feature>
<dbReference type="PROSITE" id="PS50846">
    <property type="entry name" value="HMA_2"/>
    <property type="match status" value="1"/>
</dbReference>
<protein>
    <recommendedName>
        <fullName evidence="3">P-type Cu(+) transporter</fullName>
        <ecNumber evidence="3">7.2.2.8</ecNumber>
    </recommendedName>
</protein>
<dbReference type="InterPro" id="IPR023214">
    <property type="entry name" value="HAD_sf"/>
</dbReference>
<evidence type="ECO:0000259" key="17">
    <source>
        <dbReference type="PROSITE" id="PS50846"/>
    </source>
</evidence>
<dbReference type="AlphaFoldDB" id="A0A5B9MJW3"/>
<dbReference type="Proteomes" id="UP000321353">
    <property type="component" value="Chromosome"/>
</dbReference>
<dbReference type="SUPFAM" id="SSF81653">
    <property type="entry name" value="Calcium ATPase, transduction domain A"/>
    <property type="match status" value="1"/>
</dbReference>
<keyword evidence="6 16" id="KW-0479">Metal-binding</keyword>
<dbReference type="InterPro" id="IPR036412">
    <property type="entry name" value="HAD-like_sf"/>
</dbReference>
<feature type="transmembrane region" description="Helical" evidence="16">
    <location>
        <begin position="213"/>
        <end position="231"/>
    </location>
</feature>
<name>A0A5B9MJW3_9BACT</name>
<accession>A0A5B9MJW3</accession>
<dbReference type="PROSITE" id="PS01047">
    <property type="entry name" value="HMA_1"/>
    <property type="match status" value="1"/>
</dbReference>
<keyword evidence="4" id="KW-0813">Transport</keyword>
<evidence type="ECO:0000256" key="16">
    <source>
        <dbReference type="RuleBase" id="RU362081"/>
    </source>
</evidence>
<evidence type="ECO:0000256" key="9">
    <source>
        <dbReference type="ARBA" id="ARBA00022840"/>
    </source>
</evidence>
<evidence type="ECO:0000313" key="19">
    <source>
        <dbReference type="Proteomes" id="UP000321353"/>
    </source>
</evidence>
<dbReference type="EC" id="7.2.2.8" evidence="3"/>
<dbReference type="NCBIfam" id="TIGR01525">
    <property type="entry name" value="ATPase-IB_hvy"/>
    <property type="match status" value="1"/>
</dbReference>
<dbReference type="InterPro" id="IPR008250">
    <property type="entry name" value="ATPase_P-typ_transduc_dom_A_sf"/>
</dbReference>